<evidence type="ECO:0000313" key="2">
    <source>
        <dbReference type="EMBL" id="CAB3256912.1"/>
    </source>
</evidence>
<gene>
    <name evidence="2" type="ORF">APLA_LOCUS15642</name>
</gene>
<feature type="signal peptide" evidence="1">
    <location>
        <begin position="1"/>
        <end position="17"/>
    </location>
</feature>
<evidence type="ECO:0000313" key="3">
    <source>
        <dbReference type="Proteomes" id="UP000494106"/>
    </source>
</evidence>
<proteinExistence type="predicted"/>
<feature type="chain" id="PRO_5035801415" evidence="1">
    <location>
        <begin position="18"/>
        <end position="197"/>
    </location>
</feature>
<dbReference type="OrthoDB" id="6621861at2759"/>
<keyword evidence="1" id="KW-0732">Signal</keyword>
<sequence length="197" mass="21951">MVLYVVIAYILVNHALGAPPLRLTIDCSDERETPFGSLLRSSDYSRRPRVDIDSFCNLIHNAIPKAVENGKFILIDEDLDQDGFSDTQVPMAIAPPTGFIPMLGLKKLKGPRLQVPQLNVPKLHAHAGLHKAPRVGSSINFTPLVINEEQSSAENMEKLKKGVQKMLHFVKVLGKIDQYLSERIRIVVDKVSKTFAE</sequence>
<comment type="caution">
    <text evidence="2">The sequence shown here is derived from an EMBL/GenBank/DDBJ whole genome shotgun (WGS) entry which is preliminary data.</text>
</comment>
<dbReference type="Proteomes" id="UP000494106">
    <property type="component" value="Unassembled WGS sequence"/>
</dbReference>
<dbReference type="AlphaFoldDB" id="A0A8S1BFN9"/>
<dbReference type="EMBL" id="CADEBC010000587">
    <property type="protein sequence ID" value="CAB3256912.1"/>
    <property type="molecule type" value="Genomic_DNA"/>
</dbReference>
<reference evidence="2 3" key="1">
    <citation type="submission" date="2020-04" db="EMBL/GenBank/DDBJ databases">
        <authorList>
            <person name="Wallbank WR R."/>
            <person name="Pardo Diaz C."/>
            <person name="Kozak K."/>
            <person name="Martin S."/>
            <person name="Jiggins C."/>
            <person name="Moest M."/>
            <person name="Warren A I."/>
            <person name="Byers J.R.P. K."/>
            <person name="Montejo-Kovacevich G."/>
            <person name="Yen C E."/>
        </authorList>
    </citation>
    <scope>NUCLEOTIDE SEQUENCE [LARGE SCALE GENOMIC DNA]</scope>
</reference>
<organism evidence="2 3">
    <name type="scientific">Arctia plantaginis</name>
    <name type="common">Wood tiger moth</name>
    <name type="synonym">Phalaena plantaginis</name>
    <dbReference type="NCBI Taxonomy" id="874455"/>
    <lineage>
        <taxon>Eukaryota</taxon>
        <taxon>Metazoa</taxon>
        <taxon>Ecdysozoa</taxon>
        <taxon>Arthropoda</taxon>
        <taxon>Hexapoda</taxon>
        <taxon>Insecta</taxon>
        <taxon>Pterygota</taxon>
        <taxon>Neoptera</taxon>
        <taxon>Endopterygota</taxon>
        <taxon>Lepidoptera</taxon>
        <taxon>Glossata</taxon>
        <taxon>Ditrysia</taxon>
        <taxon>Noctuoidea</taxon>
        <taxon>Erebidae</taxon>
        <taxon>Arctiinae</taxon>
        <taxon>Arctia</taxon>
    </lineage>
</organism>
<keyword evidence="3" id="KW-1185">Reference proteome</keyword>
<name>A0A8S1BFN9_ARCPL</name>
<evidence type="ECO:0000256" key="1">
    <source>
        <dbReference type="SAM" id="SignalP"/>
    </source>
</evidence>
<protein>
    <submittedName>
        <fullName evidence="2">Uncharacterized protein</fullName>
    </submittedName>
</protein>
<accession>A0A8S1BFN9</accession>